<reference evidence="3" key="1">
    <citation type="submission" date="2009-03" db="EMBL/GenBank/DDBJ databases">
        <title>Complete genome sequence of Edwardsiella ictaluri 93-146.</title>
        <authorList>
            <person name="Williams M.L."/>
            <person name="Gillaspy A.F."/>
            <person name="Dyer D.W."/>
            <person name="Thune R.L."/>
            <person name="Waldbieser G.C."/>
            <person name="Schuster S.C."/>
            <person name="Gipson J."/>
            <person name="Zaitshik J."/>
            <person name="Landry C."/>
            <person name="Lawrence M.L."/>
        </authorList>
    </citation>
    <scope>NUCLEOTIDE SEQUENCE [LARGE SCALE GENOMIC DNA]</scope>
    <source>
        <strain evidence="3">93-146</strain>
    </source>
</reference>
<dbReference type="OrthoDB" id="9941997at2"/>
<feature type="region of interest" description="Disordered" evidence="1">
    <location>
        <begin position="1"/>
        <end position="80"/>
    </location>
</feature>
<name>C5B9R6_EDWI9</name>
<dbReference type="GeneID" id="69538000"/>
<dbReference type="EMBL" id="CP001600">
    <property type="protein sequence ID" value="ACR68168.1"/>
    <property type="molecule type" value="Genomic_DNA"/>
</dbReference>
<dbReference type="STRING" id="67780.B6E78_15255"/>
<feature type="compositionally biased region" description="Basic and acidic residues" evidence="1">
    <location>
        <begin position="16"/>
        <end position="39"/>
    </location>
</feature>
<evidence type="ECO:0000313" key="2">
    <source>
        <dbReference type="EMBL" id="ACR68168.1"/>
    </source>
</evidence>
<dbReference type="KEGG" id="eic:NT01EI_0955"/>
<dbReference type="Proteomes" id="UP000001485">
    <property type="component" value="Chromosome"/>
</dbReference>
<gene>
    <name evidence="2" type="ordered locus">NT01EI_0955</name>
</gene>
<dbReference type="HOGENOM" id="CLU_1675125_0_0_6"/>
<reference evidence="2 3" key="2">
    <citation type="journal article" date="2012" name="J. Bacteriol.">
        <title>Genome Sequence of Edwardsiella ictaluri 93-146, a Strain Associated with a Natural Channel Catfish Outbreak of Enteric Septicemia of Catfish.</title>
        <authorList>
            <person name="Williams M.L."/>
            <person name="Gillaspy A.F."/>
            <person name="Dyer D.W."/>
            <person name="Thune R.L."/>
            <person name="Waldbieser G.C."/>
            <person name="Schuster S.C."/>
            <person name="Gipson J."/>
            <person name="Zaitshik J."/>
            <person name="Landry C."/>
            <person name="Banes M.M."/>
            <person name="Lawrence M.L."/>
        </authorList>
    </citation>
    <scope>NUCLEOTIDE SEQUENCE [LARGE SCALE GENOMIC DNA]</scope>
    <source>
        <strain evidence="2 3">93-146</strain>
    </source>
</reference>
<dbReference type="RefSeq" id="WP_015870352.1">
    <property type="nucleotide sequence ID" value="NC_012779.2"/>
</dbReference>
<accession>C5B9R6</accession>
<organism evidence="2 3">
    <name type="scientific">Edwardsiella ictaluri (strain 93-146)</name>
    <dbReference type="NCBI Taxonomy" id="634503"/>
    <lineage>
        <taxon>Bacteria</taxon>
        <taxon>Pseudomonadati</taxon>
        <taxon>Pseudomonadota</taxon>
        <taxon>Gammaproteobacteria</taxon>
        <taxon>Enterobacterales</taxon>
        <taxon>Hafniaceae</taxon>
        <taxon>Edwardsiella</taxon>
    </lineage>
</organism>
<evidence type="ECO:0008006" key="4">
    <source>
        <dbReference type="Google" id="ProtNLM"/>
    </source>
</evidence>
<sequence length="159" mass="16889">MITPSYGPASGPDHAPATDRDKRHSRRNDDADRDAERFRQLLAQPTPPPIHDGIADDATPPEPSGHSTSRGEMPSALPRPVALPLSAEGLQLRAASGPLAGLMVTAGWHGGRLILRLSAPSGALRDRLAQADDTLEVTLTNLLGIPVTVETVDEPYRSL</sequence>
<evidence type="ECO:0000256" key="1">
    <source>
        <dbReference type="SAM" id="MobiDB-lite"/>
    </source>
</evidence>
<dbReference type="AlphaFoldDB" id="C5B9R6"/>
<proteinExistence type="predicted"/>
<dbReference type="PATRIC" id="fig|634503.3.peg.864"/>
<protein>
    <recommendedName>
        <fullName evidence="4">EsaP</fullName>
    </recommendedName>
</protein>
<evidence type="ECO:0000313" key="3">
    <source>
        <dbReference type="Proteomes" id="UP000001485"/>
    </source>
</evidence>